<dbReference type="OrthoDB" id="6638359at2"/>
<keyword evidence="1" id="KW-1133">Transmembrane helix</keyword>
<dbReference type="EMBL" id="FRFG01000048">
    <property type="protein sequence ID" value="SHO57855.1"/>
    <property type="molecule type" value="Genomic_DNA"/>
</dbReference>
<proteinExistence type="predicted"/>
<name>A0A1M7YZ41_9VIBR</name>
<keyword evidence="1" id="KW-0472">Membrane</keyword>
<evidence type="ECO:0000313" key="3">
    <source>
        <dbReference type="Proteomes" id="UP000184600"/>
    </source>
</evidence>
<sequence length="193" mass="21432">MSDKKVSIGLGIGIVLIPLIFSWFTLRKGYSGKAKIISFSWLAISILVVSLAPPPEKPVAEENIVSSTTQQVSSKSQEPLKTVVEKVEPQKWYEGGEVRGKTALDWQKATYNQKLVTAAGLYQALYNAHKLAPSVSSKINSVDDLRPYAESLVTALDTSFEEKEDPQENKQMFTNQKINDTSIILMMMQGHLK</sequence>
<keyword evidence="3" id="KW-1185">Reference proteome</keyword>
<feature type="transmembrane region" description="Helical" evidence="1">
    <location>
        <begin position="6"/>
        <end position="24"/>
    </location>
</feature>
<gene>
    <name evidence="2" type="ORF">VQ7734_03625</name>
</gene>
<evidence type="ECO:0000313" key="2">
    <source>
        <dbReference type="EMBL" id="SHO57855.1"/>
    </source>
</evidence>
<dbReference type="Proteomes" id="UP000184600">
    <property type="component" value="Unassembled WGS sequence"/>
</dbReference>
<accession>A0A1M7YZ41</accession>
<organism evidence="2 3">
    <name type="scientific">Vibrio quintilis</name>
    <dbReference type="NCBI Taxonomy" id="1117707"/>
    <lineage>
        <taxon>Bacteria</taxon>
        <taxon>Pseudomonadati</taxon>
        <taxon>Pseudomonadota</taxon>
        <taxon>Gammaproteobacteria</taxon>
        <taxon>Vibrionales</taxon>
        <taxon>Vibrionaceae</taxon>
        <taxon>Vibrio</taxon>
    </lineage>
</organism>
<reference evidence="3" key="1">
    <citation type="submission" date="2016-12" db="EMBL/GenBank/DDBJ databases">
        <authorList>
            <person name="Rodrigo-Torres L."/>
            <person name="Arahal R.D."/>
            <person name="Lucena T."/>
        </authorList>
    </citation>
    <scope>NUCLEOTIDE SEQUENCE [LARGE SCALE GENOMIC DNA]</scope>
</reference>
<keyword evidence="1" id="KW-0812">Transmembrane</keyword>
<dbReference type="STRING" id="1117707.VQ7734_03625"/>
<dbReference type="AlphaFoldDB" id="A0A1M7YZ41"/>
<protein>
    <submittedName>
        <fullName evidence="2">Uncharacterized protein</fullName>
    </submittedName>
</protein>
<dbReference type="RefSeq" id="WP_073585213.1">
    <property type="nucleotide sequence ID" value="NZ_AP024897.1"/>
</dbReference>
<evidence type="ECO:0000256" key="1">
    <source>
        <dbReference type="SAM" id="Phobius"/>
    </source>
</evidence>